<dbReference type="GO" id="GO:0008745">
    <property type="term" value="F:N-acetylmuramoyl-L-alanine amidase activity"/>
    <property type="evidence" value="ECO:0007669"/>
    <property type="project" value="UniProtKB-EC"/>
</dbReference>
<dbReference type="InterPro" id="IPR002508">
    <property type="entry name" value="MurNAc-LAA_cat"/>
</dbReference>
<dbReference type="InterPro" id="IPR012338">
    <property type="entry name" value="Beta-lactam/transpept-like"/>
</dbReference>
<dbReference type="PANTHER" id="PTHR30404:SF0">
    <property type="entry name" value="N-ACETYLMURAMOYL-L-ALANINE AMIDASE AMIC"/>
    <property type="match status" value="1"/>
</dbReference>
<gene>
    <name evidence="4" type="ORF">H9753_10220</name>
</gene>
<keyword evidence="1 4" id="KW-0378">Hydrolase</keyword>
<evidence type="ECO:0000313" key="4">
    <source>
        <dbReference type="EMBL" id="HJC63974.1"/>
    </source>
</evidence>
<dbReference type="Pfam" id="PF01520">
    <property type="entry name" value="Amidase_3"/>
    <property type="match status" value="1"/>
</dbReference>
<reference evidence="4" key="2">
    <citation type="submission" date="2021-04" db="EMBL/GenBank/DDBJ databases">
        <authorList>
            <person name="Gilroy R."/>
        </authorList>
    </citation>
    <scope>NUCLEOTIDE SEQUENCE</scope>
    <source>
        <strain evidence="4">ChiBcec2-3848</strain>
    </source>
</reference>
<dbReference type="GO" id="GO:0030288">
    <property type="term" value="C:outer membrane-bounded periplasmic space"/>
    <property type="evidence" value="ECO:0007669"/>
    <property type="project" value="TreeGrafter"/>
</dbReference>
<dbReference type="Pfam" id="PF13354">
    <property type="entry name" value="Beta-lactamase2"/>
    <property type="match status" value="1"/>
</dbReference>
<dbReference type="GO" id="GO:0008800">
    <property type="term" value="F:beta-lactamase activity"/>
    <property type="evidence" value="ECO:0007669"/>
    <property type="project" value="InterPro"/>
</dbReference>
<evidence type="ECO:0000256" key="1">
    <source>
        <dbReference type="ARBA" id="ARBA00022801"/>
    </source>
</evidence>
<reference evidence="4" key="1">
    <citation type="journal article" date="2021" name="PeerJ">
        <title>Extensive microbial diversity within the chicken gut microbiome revealed by metagenomics and culture.</title>
        <authorList>
            <person name="Gilroy R."/>
            <person name="Ravi A."/>
            <person name="Getino M."/>
            <person name="Pursley I."/>
            <person name="Horton D.L."/>
            <person name="Alikhan N.F."/>
            <person name="Baker D."/>
            <person name="Gharbi K."/>
            <person name="Hall N."/>
            <person name="Watson M."/>
            <person name="Adriaenssens E.M."/>
            <person name="Foster-Nyarko E."/>
            <person name="Jarju S."/>
            <person name="Secka A."/>
            <person name="Antonio M."/>
            <person name="Oren A."/>
            <person name="Chaudhuri R.R."/>
            <person name="La Ragione R."/>
            <person name="Hildebrand F."/>
            <person name="Pallen M.J."/>
        </authorList>
    </citation>
    <scope>NUCLEOTIDE SEQUENCE</scope>
    <source>
        <strain evidence="4">ChiBcec2-3848</strain>
    </source>
</reference>
<evidence type="ECO:0000313" key="5">
    <source>
        <dbReference type="Proteomes" id="UP000823886"/>
    </source>
</evidence>
<dbReference type="CDD" id="cd02696">
    <property type="entry name" value="MurNAc-LAA"/>
    <property type="match status" value="1"/>
</dbReference>
<evidence type="ECO:0000256" key="2">
    <source>
        <dbReference type="SAM" id="MobiDB-lite"/>
    </source>
</evidence>
<dbReference type="SUPFAM" id="SSF56601">
    <property type="entry name" value="beta-lactamase/transpeptidase-like"/>
    <property type="match status" value="1"/>
</dbReference>
<dbReference type="GO" id="GO:0030655">
    <property type="term" value="P:beta-lactam antibiotic catabolic process"/>
    <property type="evidence" value="ECO:0007669"/>
    <property type="project" value="InterPro"/>
</dbReference>
<protein>
    <submittedName>
        <fullName evidence="4">N-acetylmuramoyl-L-alanine amidase</fullName>
        <ecNumber evidence="4">3.5.1.28</ecNumber>
    </submittedName>
</protein>
<dbReference type="EMBL" id="DWVZ01000142">
    <property type="protein sequence ID" value="HJC63974.1"/>
    <property type="molecule type" value="Genomic_DNA"/>
</dbReference>
<dbReference type="PANTHER" id="PTHR30404">
    <property type="entry name" value="N-ACETYLMURAMOYL-L-ALANINE AMIDASE"/>
    <property type="match status" value="1"/>
</dbReference>
<feature type="domain" description="MurNAc-LAA" evidence="3">
    <location>
        <begin position="97"/>
        <end position="216"/>
    </location>
</feature>
<feature type="region of interest" description="Disordered" evidence="2">
    <location>
        <begin position="18"/>
        <end position="40"/>
    </location>
</feature>
<dbReference type="InterPro" id="IPR045155">
    <property type="entry name" value="Beta-lactam_cat"/>
</dbReference>
<dbReference type="Proteomes" id="UP000823886">
    <property type="component" value="Unassembled WGS sequence"/>
</dbReference>
<dbReference type="InterPro" id="IPR050695">
    <property type="entry name" value="N-acetylmuramoyl_amidase_3"/>
</dbReference>
<dbReference type="Gene3D" id="3.40.710.10">
    <property type="entry name" value="DD-peptidase/beta-lactamase superfamily"/>
    <property type="match status" value="1"/>
</dbReference>
<accession>A0A9D2PN22</accession>
<dbReference type="AlphaFoldDB" id="A0A9D2PN22"/>
<comment type="caution">
    <text evidence="4">The sequence shown here is derived from an EMBL/GenBank/DDBJ whole genome shotgun (WGS) entry which is preliminary data.</text>
</comment>
<evidence type="ECO:0000259" key="3">
    <source>
        <dbReference type="SMART" id="SM00646"/>
    </source>
</evidence>
<dbReference type="SMART" id="SM00646">
    <property type="entry name" value="Ami_3"/>
    <property type="match status" value="1"/>
</dbReference>
<organism evidence="4 5">
    <name type="scientific">Candidatus Blautia merdavium</name>
    <dbReference type="NCBI Taxonomy" id="2838494"/>
    <lineage>
        <taxon>Bacteria</taxon>
        <taxon>Bacillati</taxon>
        <taxon>Bacillota</taxon>
        <taxon>Clostridia</taxon>
        <taxon>Lachnospirales</taxon>
        <taxon>Lachnospiraceae</taxon>
        <taxon>Blautia</taxon>
    </lineage>
</organism>
<feature type="non-terminal residue" evidence="4">
    <location>
        <position position="1"/>
    </location>
</feature>
<name>A0A9D2PN22_9FIRM</name>
<dbReference type="SUPFAM" id="SSF53187">
    <property type="entry name" value="Zn-dependent exopeptidases"/>
    <property type="match status" value="1"/>
</dbReference>
<dbReference type="GO" id="GO:0009253">
    <property type="term" value="P:peptidoglycan catabolic process"/>
    <property type="evidence" value="ECO:0007669"/>
    <property type="project" value="InterPro"/>
</dbReference>
<dbReference type="EC" id="3.5.1.28" evidence="4"/>
<proteinExistence type="predicted"/>
<dbReference type="Gene3D" id="3.40.630.40">
    <property type="entry name" value="Zn-dependent exopeptidases"/>
    <property type="match status" value="1"/>
</dbReference>
<sequence>PADANDVVEKKGIKIAIDPGHQGSQIDMSEPEPIGPGATEMKAKATGGTTGRFTGIPESELNLNIAKQLRVELEDRGYEVLLTREDQDTAISNKERAIMASDSGADIYIRIHANGSEDISVSGAMSMVPSETNPYVGDLAEDSYKLGQCILSAYCNATGFQNNGVQLYDNMSGINWSKIPVTILEMGYMTNQNDDENMEKPEFQKKMVQGIAEGIDKYFEETNLEERQVSEINSILQETIKNGTDRGENWGIAIKVCNEETVIACDNQKMHAASLIKLYIMGAVYESYDNLCQVNGKETIDQLLLDMITVSSNEAANKLVSLLGQGDEEAGRQAVNVFCTTNGYTNSNMGRMLLENNANGENYTSPENCMEILWDIYSGKFAYSQDMLELLKAQKKTEKIPAGVPEEIETANKTGELSTVENDAAIIWAHEQPYIICVMSENLQDTSIAREEIVSFSKKIYEKFQEGS</sequence>